<protein>
    <submittedName>
        <fullName evidence="2">Uncharacterized protein</fullName>
    </submittedName>
</protein>
<feature type="coiled-coil region" evidence="1">
    <location>
        <begin position="2"/>
        <end position="29"/>
    </location>
</feature>
<evidence type="ECO:0000313" key="2">
    <source>
        <dbReference type="EMBL" id="CAA6799815.1"/>
    </source>
</evidence>
<name>A0A6S6RVK1_9BACT</name>
<dbReference type="AlphaFoldDB" id="A0A6S6RVK1"/>
<keyword evidence="1" id="KW-0175">Coiled coil</keyword>
<sequence>MQKDLQQTVDDLRSNLKEKDDALYSLKKKDSHVRYSSEMNSSIFEMLSEVGLIISNAYRRSRMKKSIENTKRAMNEKVPILEEIEEEVSRIRKQHEKSSKLNDIEEDLNKELDAFIKIRMLYEQLDNLSISYPQYKNIVNNFQSKLLEPDIQNNEIKSYTYVEVEKIENESDKKMVSSLFEALISEVFKDEAHESVELSVASNKSIQIDIEENVNLKRNVQRYRQ</sequence>
<accession>A0A6S6RVK1</accession>
<dbReference type="EMBL" id="CACVAP010000026">
    <property type="protein sequence ID" value="CAA6799815.1"/>
    <property type="molecule type" value="Genomic_DNA"/>
</dbReference>
<gene>
    <name evidence="2" type="ORF">HELGO_WM11971</name>
</gene>
<evidence type="ECO:0000256" key="1">
    <source>
        <dbReference type="SAM" id="Coils"/>
    </source>
</evidence>
<proteinExistence type="predicted"/>
<reference evidence="2" key="1">
    <citation type="submission" date="2020-01" db="EMBL/GenBank/DDBJ databases">
        <authorList>
            <person name="Meier V. D."/>
            <person name="Meier V D."/>
        </authorList>
    </citation>
    <scope>NUCLEOTIDE SEQUENCE</scope>
    <source>
        <strain evidence="2">HLG_WM_MAG_06</strain>
    </source>
</reference>
<organism evidence="2">
    <name type="scientific">uncultured Sulfurovum sp</name>
    <dbReference type="NCBI Taxonomy" id="269237"/>
    <lineage>
        <taxon>Bacteria</taxon>
        <taxon>Pseudomonadati</taxon>
        <taxon>Campylobacterota</taxon>
        <taxon>Epsilonproteobacteria</taxon>
        <taxon>Campylobacterales</taxon>
        <taxon>Sulfurovaceae</taxon>
        <taxon>Sulfurovum</taxon>
        <taxon>environmental samples</taxon>
    </lineage>
</organism>